<evidence type="ECO:0000313" key="4">
    <source>
        <dbReference type="Proteomes" id="UP001497497"/>
    </source>
</evidence>
<dbReference type="Proteomes" id="UP001497497">
    <property type="component" value="Unassembled WGS sequence"/>
</dbReference>
<proteinExistence type="predicted"/>
<feature type="transmembrane region" description="Helical" evidence="1">
    <location>
        <begin position="194"/>
        <end position="212"/>
    </location>
</feature>
<comment type="caution">
    <text evidence="3">The sequence shown here is derived from an EMBL/GenBank/DDBJ whole genome shotgun (WGS) entry which is preliminary data.</text>
</comment>
<keyword evidence="4" id="KW-1185">Reference proteome</keyword>
<gene>
    <name evidence="3" type="ORF">GSLYS_00021260001</name>
</gene>
<accession>A0AAV2IP98</accession>
<organism evidence="3 4">
    <name type="scientific">Lymnaea stagnalis</name>
    <name type="common">Great pond snail</name>
    <name type="synonym">Helix stagnalis</name>
    <dbReference type="NCBI Taxonomy" id="6523"/>
    <lineage>
        <taxon>Eukaryota</taxon>
        <taxon>Metazoa</taxon>
        <taxon>Spiralia</taxon>
        <taxon>Lophotrochozoa</taxon>
        <taxon>Mollusca</taxon>
        <taxon>Gastropoda</taxon>
        <taxon>Heterobranchia</taxon>
        <taxon>Euthyneura</taxon>
        <taxon>Panpulmonata</taxon>
        <taxon>Hygrophila</taxon>
        <taxon>Lymnaeoidea</taxon>
        <taxon>Lymnaeidae</taxon>
        <taxon>Lymnaea</taxon>
    </lineage>
</organism>
<keyword evidence="1" id="KW-0812">Transmembrane</keyword>
<sequence length="213" mass="23354">MQILLGLFLGITLILFLEQSVSCHKLRETSEVVGFLDPIDYSLGKKSCSDGYVHGIDHFIVTGFLNVTGFTLPKFPSGFCILHIAISGLLAQWKLIRPSYFSFLKENCTGVQQVPLDKCNCHYESAITIRVKCNFTADVKYSKMPFTMMFFATFYSLSPYKNMTKVFSNASCSTGASTSGGMSPHGGNKGMPSFIFLVTALVCIVTAMVSNIG</sequence>
<feature type="signal peptide" evidence="2">
    <location>
        <begin position="1"/>
        <end position="23"/>
    </location>
</feature>
<reference evidence="3 4" key="1">
    <citation type="submission" date="2024-04" db="EMBL/GenBank/DDBJ databases">
        <authorList>
            <consortium name="Genoscope - CEA"/>
            <person name="William W."/>
        </authorList>
    </citation>
    <scope>NUCLEOTIDE SEQUENCE [LARGE SCALE GENOMIC DNA]</scope>
</reference>
<protein>
    <submittedName>
        <fullName evidence="3">Uncharacterized protein</fullName>
    </submittedName>
</protein>
<evidence type="ECO:0000256" key="1">
    <source>
        <dbReference type="SAM" id="Phobius"/>
    </source>
</evidence>
<keyword evidence="1" id="KW-0472">Membrane</keyword>
<keyword evidence="1" id="KW-1133">Transmembrane helix</keyword>
<keyword evidence="2" id="KW-0732">Signal</keyword>
<name>A0AAV2IP98_LYMST</name>
<evidence type="ECO:0000256" key="2">
    <source>
        <dbReference type="SAM" id="SignalP"/>
    </source>
</evidence>
<evidence type="ECO:0000313" key="3">
    <source>
        <dbReference type="EMBL" id="CAL1547943.1"/>
    </source>
</evidence>
<dbReference type="AlphaFoldDB" id="A0AAV2IP98"/>
<dbReference type="EMBL" id="CAXITT010001112">
    <property type="protein sequence ID" value="CAL1547943.1"/>
    <property type="molecule type" value="Genomic_DNA"/>
</dbReference>
<feature type="chain" id="PRO_5043685243" evidence="2">
    <location>
        <begin position="24"/>
        <end position="213"/>
    </location>
</feature>